<evidence type="ECO:0000313" key="3">
    <source>
        <dbReference type="Proteomes" id="UP000651728"/>
    </source>
</evidence>
<dbReference type="RefSeq" id="WP_204286821.1">
    <property type="nucleotide sequence ID" value="NZ_BAABEJ010000015.1"/>
</dbReference>
<feature type="transmembrane region" description="Helical" evidence="1">
    <location>
        <begin position="68"/>
        <end position="91"/>
    </location>
</feature>
<keyword evidence="3" id="KW-1185">Reference proteome</keyword>
<proteinExistence type="predicted"/>
<feature type="transmembrane region" description="Helical" evidence="1">
    <location>
        <begin position="45"/>
        <end position="62"/>
    </location>
</feature>
<comment type="caution">
    <text evidence="2">The sequence shown here is derived from an EMBL/GenBank/DDBJ whole genome shotgun (WGS) entry which is preliminary data.</text>
</comment>
<dbReference type="Proteomes" id="UP000651728">
    <property type="component" value="Unassembled WGS sequence"/>
</dbReference>
<evidence type="ECO:0000313" key="2">
    <source>
        <dbReference type="EMBL" id="GIH33925.1"/>
    </source>
</evidence>
<name>A0ABQ4FGH6_9ACTN</name>
<protein>
    <recommendedName>
        <fullName evidence="4">Oxidoreductase</fullName>
    </recommendedName>
</protein>
<keyword evidence="1" id="KW-1133">Transmembrane helix</keyword>
<dbReference type="EMBL" id="BOOB01000029">
    <property type="protein sequence ID" value="GIH33925.1"/>
    <property type="molecule type" value="Genomic_DNA"/>
</dbReference>
<evidence type="ECO:0008006" key="4">
    <source>
        <dbReference type="Google" id="ProtNLM"/>
    </source>
</evidence>
<sequence length="169" mass="17669">MGTAGGHEIRRGPLATVVLRYTGLGRLAGLLEYFAFALPRTTTTAGVTLLAGLGAVHAYLIADATADPAYLIAYRELIAAGASAAAVLMTLRRPARAGWWLGSAVSAVALAVHLVSRTAGLPRMPQLIGRWDCPLGTVTMGAAALFLALHGSVLAGVNVAFPRRRDWHD</sequence>
<keyword evidence="1" id="KW-0812">Transmembrane</keyword>
<accession>A0ABQ4FGH6</accession>
<reference evidence="2 3" key="1">
    <citation type="submission" date="2021-01" db="EMBL/GenBank/DDBJ databases">
        <title>Whole genome shotgun sequence of Microbispora amethystogenes NBRC 101907.</title>
        <authorList>
            <person name="Komaki H."/>
            <person name="Tamura T."/>
        </authorList>
    </citation>
    <scope>NUCLEOTIDE SEQUENCE [LARGE SCALE GENOMIC DNA]</scope>
    <source>
        <strain evidence="2 3">NBRC 101907</strain>
    </source>
</reference>
<gene>
    <name evidence="2" type="ORF">Mam01_40890</name>
</gene>
<feature type="transmembrane region" description="Helical" evidence="1">
    <location>
        <begin position="98"/>
        <end position="115"/>
    </location>
</feature>
<organism evidence="2 3">
    <name type="scientific">Microbispora amethystogenes</name>
    <dbReference type="NCBI Taxonomy" id="1427754"/>
    <lineage>
        <taxon>Bacteria</taxon>
        <taxon>Bacillati</taxon>
        <taxon>Actinomycetota</taxon>
        <taxon>Actinomycetes</taxon>
        <taxon>Streptosporangiales</taxon>
        <taxon>Streptosporangiaceae</taxon>
        <taxon>Microbispora</taxon>
    </lineage>
</organism>
<evidence type="ECO:0000256" key="1">
    <source>
        <dbReference type="SAM" id="Phobius"/>
    </source>
</evidence>
<keyword evidence="1" id="KW-0472">Membrane</keyword>
<feature type="transmembrane region" description="Helical" evidence="1">
    <location>
        <begin position="135"/>
        <end position="161"/>
    </location>
</feature>